<dbReference type="InterPro" id="IPR045344">
    <property type="entry name" value="C-JID"/>
</dbReference>
<evidence type="ECO:0000313" key="4">
    <source>
        <dbReference type="EMBL" id="GMN55122.1"/>
    </source>
</evidence>
<name>A0AA88DGS2_FICCA</name>
<dbReference type="InterPro" id="IPR032675">
    <property type="entry name" value="LRR_dom_sf"/>
</dbReference>
<accession>A0AA88DGS2</accession>
<keyword evidence="5" id="KW-1185">Reference proteome</keyword>
<sequence length="452" mass="51756">MQLSHLDSLSLHGCLKLESVPHMLLGLSSLGTVDLSYCNIFEIPDWIGSLSSLHELKLKGNIFAGIPSSIKQLPKLLSLDVSHCENLEFLPELPLSVRFLNAIGCMSMEMIFAASSWSILTPEYFNYNFDVAIRTYLLCHYKKAIGTYLFYECLKLDQSACNNLAMDFLCRVLYFTVISRSIAEKNLKLSDSTLNLEVCYTGDRIPKWMRHQSEGHSTLTIKLPPNWHSSNFTGFVACVALSFEELIYLRSHQSRAMKICCEVHLKTKCDIFLKLTNFYICARISQTEEQEVLRSDHVFMWYECDKDYLKKFMKEYNLSIKQYVEYMVEAEQLGIRIRQYIQSLQATSHNDDHDMNAADPSLDSTMTHEEAVYHKHLPSSSVDFEDDQTDSIVEDDSDAIDNMPEPSAAPVSNFDADQVSCFEIIKCFDFFSCSRFLGLFPTFSTYSKPQTP</sequence>
<evidence type="ECO:0000313" key="5">
    <source>
        <dbReference type="Proteomes" id="UP001187192"/>
    </source>
</evidence>
<feature type="domain" description="C-JID" evidence="3">
    <location>
        <begin position="201"/>
        <end position="305"/>
    </location>
</feature>
<keyword evidence="2" id="KW-0677">Repeat</keyword>
<comment type="caution">
    <text evidence="4">The sequence shown here is derived from an EMBL/GenBank/DDBJ whole genome shotgun (WGS) entry which is preliminary data.</text>
</comment>
<proteinExistence type="predicted"/>
<evidence type="ECO:0000256" key="1">
    <source>
        <dbReference type="ARBA" id="ARBA00022614"/>
    </source>
</evidence>
<dbReference type="Gene3D" id="3.80.10.10">
    <property type="entry name" value="Ribonuclease Inhibitor"/>
    <property type="match status" value="1"/>
</dbReference>
<dbReference type="Pfam" id="PF20160">
    <property type="entry name" value="C-JID"/>
    <property type="match status" value="1"/>
</dbReference>
<dbReference type="InterPro" id="IPR050715">
    <property type="entry name" value="LRR-SigEffector_domain"/>
</dbReference>
<dbReference type="PANTHER" id="PTHR45752">
    <property type="entry name" value="LEUCINE-RICH REPEAT-CONTAINING"/>
    <property type="match status" value="1"/>
</dbReference>
<evidence type="ECO:0000256" key="2">
    <source>
        <dbReference type="ARBA" id="ARBA00022737"/>
    </source>
</evidence>
<dbReference type="AlphaFoldDB" id="A0AA88DGS2"/>
<gene>
    <name evidence="4" type="ORF">TIFTF001_024239</name>
</gene>
<organism evidence="4 5">
    <name type="scientific">Ficus carica</name>
    <name type="common">Common fig</name>
    <dbReference type="NCBI Taxonomy" id="3494"/>
    <lineage>
        <taxon>Eukaryota</taxon>
        <taxon>Viridiplantae</taxon>
        <taxon>Streptophyta</taxon>
        <taxon>Embryophyta</taxon>
        <taxon>Tracheophyta</taxon>
        <taxon>Spermatophyta</taxon>
        <taxon>Magnoliopsida</taxon>
        <taxon>eudicotyledons</taxon>
        <taxon>Gunneridae</taxon>
        <taxon>Pentapetalae</taxon>
        <taxon>rosids</taxon>
        <taxon>fabids</taxon>
        <taxon>Rosales</taxon>
        <taxon>Moraceae</taxon>
        <taxon>Ficeae</taxon>
        <taxon>Ficus</taxon>
    </lineage>
</organism>
<evidence type="ECO:0000259" key="3">
    <source>
        <dbReference type="Pfam" id="PF20160"/>
    </source>
</evidence>
<dbReference type="SUPFAM" id="SSF52058">
    <property type="entry name" value="L domain-like"/>
    <property type="match status" value="1"/>
</dbReference>
<reference evidence="4" key="1">
    <citation type="submission" date="2023-07" db="EMBL/GenBank/DDBJ databases">
        <title>draft genome sequence of fig (Ficus carica).</title>
        <authorList>
            <person name="Takahashi T."/>
            <person name="Nishimura K."/>
        </authorList>
    </citation>
    <scope>NUCLEOTIDE SEQUENCE</scope>
</reference>
<dbReference type="EMBL" id="BTGU01000055">
    <property type="protein sequence ID" value="GMN55122.1"/>
    <property type="molecule type" value="Genomic_DNA"/>
</dbReference>
<dbReference type="Proteomes" id="UP001187192">
    <property type="component" value="Unassembled WGS sequence"/>
</dbReference>
<dbReference type="PANTHER" id="PTHR45752:SF195">
    <property type="entry name" value="LEUCINE-RICH REPEAT (LRR) FAMILY PROTEIN-RELATED"/>
    <property type="match status" value="1"/>
</dbReference>
<protein>
    <recommendedName>
        <fullName evidence="3">C-JID domain-containing protein</fullName>
    </recommendedName>
</protein>
<keyword evidence="1" id="KW-0433">Leucine-rich repeat</keyword>